<keyword evidence="2" id="KW-1185">Reference proteome</keyword>
<sequence>MEAFLLFPKGWATLFPSFPLDLFCLKTTISEKILREKILQELSCLNLPKSPGYEPEKLWTLAETPQSKWM</sequence>
<gene>
    <name evidence="1" type="ORF">LEP1GSC058_2134</name>
</gene>
<name>S3V250_9LEPT</name>
<protein>
    <submittedName>
        <fullName evidence="1">Uncharacterized protein</fullName>
    </submittedName>
</protein>
<dbReference type="AlphaFoldDB" id="S3V250"/>
<dbReference type="Proteomes" id="UP000014540">
    <property type="component" value="Unassembled WGS sequence"/>
</dbReference>
<proteinExistence type="predicted"/>
<evidence type="ECO:0000313" key="2">
    <source>
        <dbReference type="Proteomes" id="UP000014540"/>
    </source>
</evidence>
<evidence type="ECO:0000313" key="1">
    <source>
        <dbReference type="EMBL" id="EPG75473.1"/>
    </source>
</evidence>
<comment type="caution">
    <text evidence="1">The sequence shown here is derived from an EMBL/GenBank/DDBJ whole genome shotgun (WGS) entry which is preliminary data.</text>
</comment>
<accession>S3V250</accession>
<organism evidence="1 2">
    <name type="scientific">Leptospira fainei serovar Hurstbridge str. BUT 6</name>
    <dbReference type="NCBI Taxonomy" id="1193011"/>
    <lineage>
        <taxon>Bacteria</taxon>
        <taxon>Pseudomonadati</taxon>
        <taxon>Spirochaetota</taxon>
        <taxon>Spirochaetia</taxon>
        <taxon>Leptospirales</taxon>
        <taxon>Leptospiraceae</taxon>
        <taxon>Leptospira</taxon>
    </lineage>
</organism>
<dbReference type="EMBL" id="AKWZ02000003">
    <property type="protein sequence ID" value="EPG75473.1"/>
    <property type="molecule type" value="Genomic_DNA"/>
</dbReference>
<reference evidence="1" key="1">
    <citation type="submission" date="2013-04" db="EMBL/GenBank/DDBJ databases">
        <authorList>
            <person name="Harkins D.M."/>
            <person name="Durkin A.S."/>
            <person name="Selengut J.D."/>
            <person name="Sanka R."/>
            <person name="DePew J."/>
            <person name="Purushe J."/>
            <person name="Ahmed A."/>
            <person name="van der Linden H."/>
            <person name="Goris M.G.A."/>
            <person name="Hartskeerl R.A."/>
            <person name="Vinetz J.M."/>
            <person name="Sutton G.G."/>
            <person name="Nelson W.C."/>
            <person name="Fouts D.E."/>
        </authorList>
    </citation>
    <scope>NUCLEOTIDE SEQUENCE [LARGE SCALE GENOMIC DNA]</scope>
    <source>
        <strain evidence="1">BUT 6</strain>
    </source>
</reference>
<dbReference type="STRING" id="1193011.LEP1GSC058_2134"/>